<feature type="non-terminal residue" evidence="2">
    <location>
        <position position="86"/>
    </location>
</feature>
<organism evidence="2">
    <name type="scientific">marine sediment metagenome</name>
    <dbReference type="NCBI Taxonomy" id="412755"/>
    <lineage>
        <taxon>unclassified sequences</taxon>
        <taxon>metagenomes</taxon>
        <taxon>ecological metagenomes</taxon>
    </lineage>
</organism>
<name>A0A0F9F956_9ZZZZ</name>
<evidence type="ECO:0000313" key="2">
    <source>
        <dbReference type="EMBL" id="KKL82894.1"/>
    </source>
</evidence>
<accession>A0A0F9F956</accession>
<proteinExistence type="predicted"/>
<evidence type="ECO:0008006" key="3">
    <source>
        <dbReference type="Google" id="ProtNLM"/>
    </source>
</evidence>
<gene>
    <name evidence="2" type="ORF">LCGC14_1980170</name>
</gene>
<comment type="caution">
    <text evidence="2">The sequence shown here is derived from an EMBL/GenBank/DDBJ whole genome shotgun (WGS) entry which is preliminary data.</text>
</comment>
<feature type="compositionally biased region" description="Basic and acidic residues" evidence="1">
    <location>
        <begin position="1"/>
        <end position="15"/>
    </location>
</feature>
<reference evidence="2" key="1">
    <citation type="journal article" date="2015" name="Nature">
        <title>Complex archaea that bridge the gap between prokaryotes and eukaryotes.</title>
        <authorList>
            <person name="Spang A."/>
            <person name="Saw J.H."/>
            <person name="Jorgensen S.L."/>
            <person name="Zaremba-Niedzwiedzka K."/>
            <person name="Martijn J."/>
            <person name="Lind A.E."/>
            <person name="van Eijk R."/>
            <person name="Schleper C."/>
            <person name="Guy L."/>
            <person name="Ettema T.J."/>
        </authorList>
    </citation>
    <scope>NUCLEOTIDE SEQUENCE</scope>
</reference>
<protein>
    <recommendedName>
        <fullName evidence="3">MalT-like TPR region domain-containing protein</fullName>
    </recommendedName>
</protein>
<dbReference type="AlphaFoldDB" id="A0A0F9F956"/>
<evidence type="ECO:0000256" key="1">
    <source>
        <dbReference type="SAM" id="MobiDB-lite"/>
    </source>
</evidence>
<feature type="region of interest" description="Disordered" evidence="1">
    <location>
        <begin position="1"/>
        <end position="21"/>
    </location>
</feature>
<dbReference type="EMBL" id="LAZR01022143">
    <property type="protein sequence ID" value="KKL82894.1"/>
    <property type="molecule type" value="Genomic_DNA"/>
</dbReference>
<sequence length="86" mass="10145">MNDQKVKEKPEEFSRAEQLSDEGKLDDTLTLLNNYEQKEGLTRYDKASCHLLQCQILFWQGKYKELIKLAEQAYKESEGLENNFLK</sequence>